<accession>A0A3B0YAF1</accession>
<organism evidence="2">
    <name type="scientific">hydrothermal vent metagenome</name>
    <dbReference type="NCBI Taxonomy" id="652676"/>
    <lineage>
        <taxon>unclassified sequences</taxon>
        <taxon>metagenomes</taxon>
        <taxon>ecological metagenomes</taxon>
    </lineage>
</organism>
<dbReference type="EMBL" id="UOFM01000235">
    <property type="protein sequence ID" value="VAW77795.1"/>
    <property type="molecule type" value="Genomic_DNA"/>
</dbReference>
<reference evidence="2" key="1">
    <citation type="submission" date="2018-06" db="EMBL/GenBank/DDBJ databases">
        <authorList>
            <person name="Zhirakovskaya E."/>
        </authorList>
    </citation>
    <scope>NUCLEOTIDE SEQUENCE</scope>
</reference>
<gene>
    <name evidence="2" type="ORF">MNBD_GAMMA14-851</name>
</gene>
<proteinExistence type="predicted"/>
<sequence>MRHGLFLLLFLPVLACAGTPDLREVELHQAYGVTLRWDNVEQTPGRVAGIKPRKPLGATLHTVHLAPGQWVEVRLSAGSQFRLHPVKPASSPLPLQFETSSGSGLYVQQQPGNLPNGDLLLDPQGSTPWLVRVSLEASADRDVEFALFSSRLIELPAVEPYRYRQDTGLRDEHVRYAGDPGAQLFSHLRAGETIELSVEGPVRYRLQQRLLLTGKNHSLRHYQLRYRLDDGVMQVVDASVSTARRRQVLLNGEPVSASNLRNDYIGIPEGRHRLHLQFSEGVLLRILKSLPDDYLLPGLNAPTHHYPAPATSDAGSLTPQQLQSILQPGNPLQTVQQSIMRMIVDNRRRGGGLVGPMTLMAIARSQPDAPALLNEAQVLLNRHSYYDDLLPATTHDKSQQRHFAQRRIREAQDGNDHYLLNTTESGELADKLETAWFTDLTDQGEIDFNLPDRPADSLLRIVILDHTLPARLQLYMDNQPPLPLRLDNASTPDLVHYRIDASRALAAQAVQADHDSSWQLPVQQTRPAAVLEVPLPRKVKNIRILRGDDGQRPVSLALQYRTARPYRLSDSSYLHLLDVLRKESVLQPLWRACLTNIDTALNPDAALPGQLLAGQTITENARSAARAVVNHWVPLLRWLRARQESYRAGIDTGEQPARRNIPTRELNDILTSAKRAERAGHWLPALENWRRLSDSKQVQHRQAALSGSVHALLKLGEYPLAERLLRGSYLSDTPSTMQTLRFDQAYTLYRQQNNSIALEGLLATELSRSQDPQRLSELVVQLVDAGRLKEALGAGMLLPAENRPHHKLLAVTLKRHAWDTFEALLTDIDNDAERALWQGYRAWALDDPESARRHWKMAGSVGATLLQKSREGQHLLTALLHGDKPQRTLATQRLAEWLPQLPGPTVWQPATGRLSGHAGMAWLYSPGLDLGFNTLRARPGQPLQLRIAGPLRLRFDIQPLHDKDQDLPLDGWLRVQSDTQTWISPFTGNRASTTLRWPGSQLRPGRIERRELQLPAGMHQLEISGIDREILVRLSVEAPLLDLSLSQPANLPATPASDWRQLARDTTCTRADKNGFVDCQVDKMPLPVAGTLEQQAINTEALAVELSDTEGSQWHHTRPAPLKSLSPVPQQGDPASHLLTPYQTMVSRLWQLEKSGADANNTIAEMEALTKSVQQQPQASFMRPLLKRATRGADWQAMTVNFRILTFFGGCFFSEAVIVKIL</sequence>
<name>A0A3B0YAF1_9ZZZZ</name>
<protein>
    <submittedName>
        <fullName evidence="2">Uncharacterized protein</fullName>
    </submittedName>
</protein>
<feature type="region of interest" description="Disordered" evidence="1">
    <location>
        <begin position="1110"/>
        <end position="1136"/>
    </location>
</feature>
<dbReference type="AlphaFoldDB" id="A0A3B0YAF1"/>
<evidence type="ECO:0000313" key="2">
    <source>
        <dbReference type="EMBL" id="VAW77795.1"/>
    </source>
</evidence>
<evidence type="ECO:0000256" key="1">
    <source>
        <dbReference type="SAM" id="MobiDB-lite"/>
    </source>
</evidence>